<keyword evidence="18" id="KW-0325">Glycoprotein</keyword>
<reference evidence="22" key="1">
    <citation type="submission" date="2023-10" db="EMBL/GenBank/DDBJ databases">
        <title>Chromosome-level genome of the transformable northern wattle, Acacia crassicarpa.</title>
        <authorList>
            <person name="Massaro I."/>
            <person name="Sinha N.R."/>
            <person name="Poethig S."/>
            <person name="Leichty A.R."/>
        </authorList>
    </citation>
    <scope>NUCLEOTIDE SEQUENCE</scope>
    <source>
        <strain evidence="22">Acra3RX</strain>
        <tissue evidence="22">Leaf</tissue>
    </source>
</reference>
<evidence type="ECO:0000256" key="6">
    <source>
        <dbReference type="ARBA" id="ARBA00022475"/>
    </source>
</evidence>
<keyword evidence="9 20" id="KW-0812">Transmembrane</keyword>
<dbReference type="PROSITE" id="PS00107">
    <property type="entry name" value="PROTEIN_KINASE_ATP"/>
    <property type="match status" value="1"/>
</dbReference>
<dbReference type="PROSITE" id="PS50011">
    <property type="entry name" value="PROTEIN_KINASE_DOM"/>
    <property type="match status" value="1"/>
</dbReference>
<dbReference type="InterPro" id="IPR001220">
    <property type="entry name" value="Legume_lectin_dom"/>
</dbReference>
<gene>
    <name evidence="22" type="ORF">QN277_009603</name>
</gene>
<comment type="caution">
    <text evidence="22">The sequence shown here is derived from an EMBL/GenBank/DDBJ whole genome shotgun (WGS) entry which is preliminary data.</text>
</comment>
<dbReference type="InterPro" id="IPR050528">
    <property type="entry name" value="L-type_Lectin-RKs"/>
</dbReference>
<proteinExistence type="inferred from homology"/>
<evidence type="ECO:0000313" key="23">
    <source>
        <dbReference type="Proteomes" id="UP001293593"/>
    </source>
</evidence>
<comment type="subcellular location">
    <subcellularLocation>
        <location evidence="1">Cell membrane</location>
        <topology evidence="1">Single-pass type I membrane protein</topology>
    </subcellularLocation>
</comment>
<evidence type="ECO:0000256" key="19">
    <source>
        <dbReference type="PROSITE-ProRule" id="PRU10141"/>
    </source>
</evidence>
<keyword evidence="12 19" id="KW-0547">Nucleotide-binding</keyword>
<dbReference type="GO" id="GO:0005886">
    <property type="term" value="C:plasma membrane"/>
    <property type="evidence" value="ECO:0007669"/>
    <property type="project" value="UniProtKB-SubCell"/>
</dbReference>
<evidence type="ECO:0000256" key="7">
    <source>
        <dbReference type="ARBA" id="ARBA00022527"/>
    </source>
</evidence>
<evidence type="ECO:0000256" key="16">
    <source>
        <dbReference type="ARBA" id="ARBA00023136"/>
    </source>
</evidence>
<evidence type="ECO:0000256" key="9">
    <source>
        <dbReference type="ARBA" id="ARBA00022692"/>
    </source>
</evidence>
<feature type="binding site" evidence="19">
    <location>
        <position position="387"/>
    </location>
    <ligand>
        <name>ATP</name>
        <dbReference type="ChEBI" id="CHEBI:30616"/>
    </ligand>
</feature>
<dbReference type="SMART" id="SM00220">
    <property type="entry name" value="S_TKc"/>
    <property type="match status" value="1"/>
</dbReference>
<evidence type="ECO:0000256" key="2">
    <source>
        <dbReference type="ARBA" id="ARBA00007606"/>
    </source>
</evidence>
<feature type="domain" description="Protein kinase" evidence="21">
    <location>
        <begin position="357"/>
        <end position="635"/>
    </location>
</feature>
<dbReference type="InterPro" id="IPR000719">
    <property type="entry name" value="Prot_kinase_dom"/>
</dbReference>
<dbReference type="InterPro" id="IPR000985">
    <property type="entry name" value="Lectin_LegA_CS"/>
</dbReference>
<keyword evidence="10" id="KW-0732">Signal</keyword>
<evidence type="ECO:0000256" key="15">
    <source>
        <dbReference type="ARBA" id="ARBA00022989"/>
    </source>
</evidence>
<evidence type="ECO:0000256" key="20">
    <source>
        <dbReference type="SAM" id="Phobius"/>
    </source>
</evidence>
<evidence type="ECO:0000256" key="18">
    <source>
        <dbReference type="ARBA" id="ARBA00023180"/>
    </source>
</evidence>
<comment type="similarity">
    <text evidence="4">In the C-terminal section; belongs to the protein kinase superfamily. Ser/Thr protein kinase family.</text>
</comment>
<evidence type="ECO:0000256" key="1">
    <source>
        <dbReference type="ARBA" id="ARBA00004251"/>
    </source>
</evidence>
<dbReference type="Pfam" id="PF00069">
    <property type="entry name" value="Pkinase"/>
    <property type="match status" value="1"/>
</dbReference>
<evidence type="ECO:0000256" key="4">
    <source>
        <dbReference type="ARBA" id="ARBA00010217"/>
    </source>
</evidence>
<evidence type="ECO:0000256" key="3">
    <source>
        <dbReference type="ARBA" id="ARBA00008536"/>
    </source>
</evidence>
<evidence type="ECO:0000256" key="14">
    <source>
        <dbReference type="ARBA" id="ARBA00022840"/>
    </source>
</evidence>
<dbReference type="AlphaFoldDB" id="A0AAE1IRI6"/>
<evidence type="ECO:0000259" key="21">
    <source>
        <dbReference type="PROSITE" id="PS50011"/>
    </source>
</evidence>
<dbReference type="GO" id="GO:0004674">
    <property type="term" value="F:protein serine/threonine kinase activity"/>
    <property type="evidence" value="ECO:0007669"/>
    <property type="project" value="UniProtKB-KW"/>
</dbReference>
<keyword evidence="15 20" id="KW-1133">Transmembrane helix</keyword>
<dbReference type="Gene3D" id="1.10.510.10">
    <property type="entry name" value="Transferase(Phosphotransferase) domain 1"/>
    <property type="match status" value="1"/>
</dbReference>
<sequence>MAARQDNNNPPLHLLSSLELITTITLLFFLIYPSDVSSISFNYEGFKKNDPTLRLQGDVEYDENGCLNLTKLEKDSIGRVTYSENLHLWDEITGKVTDFSTHFSFIINTQGKGFHLGDGITFFLAAPDFPLSDKDGAGIGLVSRRQWKDPNYRKQHPFVAVEFDTFPNNDLDPPNYDHVGIDINSLSTKYTTEWFNVKDGRRYDAEINYDTNTFNLSVSFTGYKNGSRIEQNFSHIVNLAYVLPEWVEFGFSSATGILHDEIHTLCSWSFSPSLDVEDQINQSKRGLIEALSIGGGVLVCGIGLIWFIIWNIKRRRGRGRSNGGFGFELISMEDEFQRITGPNKFPYKQLVKATDNFRLENKLGEGGFGGVYKGFIEELNGYVAIKKISQGSKQGVKEYASEVKIISQLRHKNLVRLIGWCHEHNELMLVYEFMQNGSLDSHLFKGQSLLTWGQRYNIARGLALALYYLHEECEQCVVHRDIKASNVMLDPNFNAKLGDFGLARQVDHAKGSKTTDLAGTFGYMAPEYISKGKASRETDVYSFGVVALEIACGRKAIKFSANEEQVLLVDWIWELHRRKSVLEAADERLCGDFNEQEMLRLMMVGLWCVHPDSILRPPIRQVVQVLNFEAPLPNLPSQKPAIANGSIRISEFTSSSSSSSTSASRINHTLPDGFFTGSSQSSISPVDPILHTY</sequence>
<keyword evidence="8" id="KW-0808">Transferase</keyword>
<dbReference type="FunFam" id="3.30.200.20:FF:000168">
    <property type="entry name" value="L-type lectin-domain containing receptor kinase IX.1"/>
    <property type="match status" value="1"/>
</dbReference>
<dbReference type="Pfam" id="PF00139">
    <property type="entry name" value="Lectin_legB"/>
    <property type="match status" value="1"/>
</dbReference>
<dbReference type="Gene3D" id="2.60.120.200">
    <property type="match status" value="1"/>
</dbReference>
<accession>A0AAE1IRI6</accession>
<dbReference type="Proteomes" id="UP001293593">
    <property type="component" value="Unassembled WGS sequence"/>
</dbReference>
<organism evidence="22 23">
    <name type="scientific">Acacia crassicarpa</name>
    <name type="common">northern wattle</name>
    <dbReference type="NCBI Taxonomy" id="499986"/>
    <lineage>
        <taxon>Eukaryota</taxon>
        <taxon>Viridiplantae</taxon>
        <taxon>Streptophyta</taxon>
        <taxon>Embryophyta</taxon>
        <taxon>Tracheophyta</taxon>
        <taxon>Spermatophyta</taxon>
        <taxon>Magnoliopsida</taxon>
        <taxon>eudicotyledons</taxon>
        <taxon>Gunneridae</taxon>
        <taxon>Pentapetalae</taxon>
        <taxon>rosids</taxon>
        <taxon>fabids</taxon>
        <taxon>Fabales</taxon>
        <taxon>Fabaceae</taxon>
        <taxon>Caesalpinioideae</taxon>
        <taxon>mimosoid clade</taxon>
        <taxon>Acacieae</taxon>
        <taxon>Acacia</taxon>
    </lineage>
</organism>
<dbReference type="SUPFAM" id="SSF49899">
    <property type="entry name" value="Concanavalin A-like lectins/glucanases"/>
    <property type="match status" value="1"/>
</dbReference>
<keyword evidence="13" id="KW-0418">Kinase</keyword>
<dbReference type="InterPro" id="IPR008271">
    <property type="entry name" value="Ser/Thr_kinase_AS"/>
</dbReference>
<evidence type="ECO:0000256" key="8">
    <source>
        <dbReference type="ARBA" id="ARBA00022679"/>
    </source>
</evidence>
<keyword evidence="7" id="KW-0723">Serine/threonine-protein kinase</keyword>
<keyword evidence="23" id="KW-1185">Reference proteome</keyword>
<dbReference type="Gene3D" id="3.30.200.20">
    <property type="entry name" value="Phosphorylase Kinase, domain 1"/>
    <property type="match status" value="1"/>
</dbReference>
<evidence type="ECO:0000256" key="5">
    <source>
        <dbReference type="ARBA" id="ARBA00012513"/>
    </source>
</evidence>
<comment type="similarity">
    <text evidence="2">Belongs to the leguminous lectin family.</text>
</comment>
<dbReference type="GO" id="GO:0030246">
    <property type="term" value="F:carbohydrate binding"/>
    <property type="evidence" value="ECO:0007669"/>
    <property type="project" value="UniProtKB-KW"/>
</dbReference>
<dbReference type="PANTHER" id="PTHR27007">
    <property type="match status" value="1"/>
</dbReference>
<protein>
    <recommendedName>
        <fullName evidence="5">non-specific serine/threonine protein kinase</fullName>
        <ecNumber evidence="5">2.7.11.1</ecNumber>
    </recommendedName>
</protein>
<keyword evidence="16 20" id="KW-0472">Membrane</keyword>
<name>A0AAE1IRI6_9FABA</name>
<dbReference type="InterPro" id="IPR017441">
    <property type="entry name" value="Protein_kinase_ATP_BS"/>
</dbReference>
<dbReference type="FunFam" id="1.10.510.10:FF:000240">
    <property type="entry name" value="Lectin-domain containing receptor kinase A4.3"/>
    <property type="match status" value="1"/>
</dbReference>
<dbReference type="InterPro" id="IPR011009">
    <property type="entry name" value="Kinase-like_dom_sf"/>
</dbReference>
<keyword evidence="11" id="KW-0430">Lectin</keyword>
<keyword evidence="6" id="KW-1003">Cell membrane</keyword>
<dbReference type="EC" id="2.7.11.1" evidence="5"/>
<dbReference type="PROSITE" id="PS00307">
    <property type="entry name" value="LECTIN_LEGUME_BETA"/>
    <property type="match status" value="1"/>
</dbReference>
<evidence type="ECO:0000256" key="13">
    <source>
        <dbReference type="ARBA" id="ARBA00022777"/>
    </source>
</evidence>
<evidence type="ECO:0000256" key="17">
    <source>
        <dbReference type="ARBA" id="ARBA00023170"/>
    </source>
</evidence>
<dbReference type="InterPro" id="IPR019825">
    <property type="entry name" value="Lectin_legB_Mn/Ca_BS"/>
</dbReference>
<feature type="transmembrane region" description="Helical" evidence="20">
    <location>
        <begin position="290"/>
        <end position="312"/>
    </location>
</feature>
<evidence type="ECO:0000256" key="11">
    <source>
        <dbReference type="ARBA" id="ARBA00022734"/>
    </source>
</evidence>
<dbReference type="EMBL" id="JAWXYG010000014">
    <property type="protein sequence ID" value="KAK4254189.1"/>
    <property type="molecule type" value="Genomic_DNA"/>
</dbReference>
<dbReference type="CDD" id="cd14066">
    <property type="entry name" value="STKc_IRAK"/>
    <property type="match status" value="1"/>
</dbReference>
<evidence type="ECO:0000256" key="10">
    <source>
        <dbReference type="ARBA" id="ARBA00022729"/>
    </source>
</evidence>
<keyword evidence="17" id="KW-0675">Receptor</keyword>
<evidence type="ECO:0000313" key="22">
    <source>
        <dbReference type="EMBL" id="KAK4254189.1"/>
    </source>
</evidence>
<dbReference type="SUPFAM" id="SSF56112">
    <property type="entry name" value="Protein kinase-like (PK-like)"/>
    <property type="match status" value="1"/>
</dbReference>
<comment type="similarity">
    <text evidence="3">In the N-terminal section; belongs to the leguminous lectin family.</text>
</comment>
<dbReference type="PROSITE" id="PS00308">
    <property type="entry name" value="LECTIN_LEGUME_ALPHA"/>
    <property type="match status" value="1"/>
</dbReference>
<evidence type="ECO:0000256" key="12">
    <source>
        <dbReference type="ARBA" id="ARBA00022741"/>
    </source>
</evidence>
<dbReference type="GO" id="GO:0005524">
    <property type="term" value="F:ATP binding"/>
    <property type="evidence" value="ECO:0007669"/>
    <property type="project" value="UniProtKB-UniRule"/>
</dbReference>
<dbReference type="PROSITE" id="PS00108">
    <property type="entry name" value="PROTEIN_KINASE_ST"/>
    <property type="match status" value="1"/>
</dbReference>
<dbReference type="GO" id="GO:0002229">
    <property type="term" value="P:defense response to oomycetes"/>
    <property type="evidence" value="ECO:0007669"/>
    <property type="project" value="UniProtKB-ARBA"/>
</dbReference>
<keyword evidence="14 19" id="KW-0067">ATP-binding</keyword>
<feature type="transmembrane region" description="Helical" evidence="20">
    <location>
        <begin position="12"/>
        <end position="32"/>
    </location>
</feature>
<dbReference type="InterPro" id="IPR013320">
    <property type="entry name" value="ConA-like_dom_sf"/>
</dbReference>
<dbReference type="CDD" id="cd06899">
    <property type="entry name" value="lectin_legume_LecRK_Arcelin_ConA"/>
    <property type="match status" value="1"/>
</dbReference>